<dbReference type="STRING" id="522772.Dacet_2745"/>
<keyword evidence="1 5" id="KW-0489">Methyltransferase</keyword>
<evidence type="ECO:0000256" key="3">
    <source>
        <dbReference type="ARBA" id="ARBA00022691"/>
    </source>
</evidence>
<dbReference type="Proteomes" id="UP000002012">
    <property type="component" value="Chromosome"/>
</dbReference>
<feature type="binding site" evidence="5">
    <location>
        <position position="225"/>
    </location>
    <ligand>
        <name>S-adenosyl-L-methionine</name>
        <dbReference type="ChEBI" id="CHEBI:59789"/>
    </ligand>
</feature>
<keyword evidence="8" id="KW-1185">Reference proteome</keyword>
<dbReference type="SUPFAM" id="SSF53335">
    <property type="entry name" value="S-adenosyl-L-methionine-dependent methyltransferases"/>
    <property type="match status" value="1"/>
</dbReference>
<feature type="binding site" evidence="5">
    <location>
        <position position="268"/>
    </location>
    <ligand>
        <name>S-adenosyl-L-methionine</name>
        <dbReference type="ChEBI" id="CHEBI:59789"/>
    </ligand>
</feature>
<dbReference type="SUPFAM" id="SSF48013">
    <property type="entry name" value="NusB-like"/>
    <property type="match status" value="1"/>
</dbReference>
<dbReference type="RefSeq" id="WP_013011992.1">
    <property type="nucleotide sequence ID" value="NC_013943.1"/>
</dbReference>
<dbReference type="eggNOG" id="COG0144">
    <property type="taxonomic scope" value="Bacteria"/>
</dbReference>
<dbReference type="InterPro" id="IPR035926">
    <property type="entry name" value="NusB-like_sf"/>
</dbReference>
<dbReference type="HOGENOM" id="CLU_005316_0_4_0"/>
<dbReference type="GO" id="GO:0003723">
    <property type="term" value="F:RNA binding"/>
    <property type="evidence" value="ECO:0007669"/>
    <property type="project" value="UniProtKB-UniRule"/>
</dbReference>
<dbReference type="FunCoup" id="D4H5Q8">
    <property type="interactions" value="444"/>
</dbReference>
<dbReference type="AlphaFoldDB" id="D4H5Q8"/>
<gene>
    <name evidence="7" type="ordered locus">Dacet_2745</name>
</gene>
<dbReference type="InterPro" id="IPR029063">
    <property type="entry name" value="SAM-dependent_MTases_sf"/>
</dbReference>
<reference evidence="7 8" key="1">
    <citation type="journal article" date="2010" name="Stand. Genomic Sci.">
        <title>Complete genome sequence of Denitrovibrio acetiphilus type strain (N2460).</title>
        <authorList>
            <person name="Kiss H."/>
            <person name="Lang E."/>
            <person name="Lapidus A."/>
            <person name="Copeland A."/>
            <person name="Nolan M."/>
            <person name="Glavina Del Rio T."/>
            <person name="Chen F."/>
            <person name="Lucas S."/>
            <person name="Tice H."/>
            <person name="Cheng J.F."/>
            <person name="Han C."/>
            <person name="Goodwin L."/>
            <person name="Pitluck S."/>
            <person name="Liolios K."/>
            <person name="Pati A."/>
            <person name="Ivanova N."/>
            <person name="Mavromatis K."/>
            <person name="Chen A."/>
            <person name="Palaniappan K."/>
            <person name="Land M."/>
            <person name="Hauser L."/>
            <person name="Chang Y.J."/>
            <person name="Jeffries C.D."/>
            <person name="Detter J.C."/>
            <person name="Brettin T."/>
            <person name="Spring S."/>
            <person name="Rohde M."/>
            <person name="Goker M."/>
            <person name="Woyke T."/>
            <person name="Bristow J."/>
            <person name="Eisen J.A."/>
            <person name="Markowitz V."/>
            <person name="Hugenholtz P."/>
            <person name="Kyrpides N.C."/>
            <person name="Klenk H.P."/>
        </authorList>
    </citation>
    <scope>NUCLEOTIDE SEQUENCE [LARGE SCALE GENOMIC DNA]</scope>
    <source>
        <strain evidence="8">DSM 12809 / NBRC 114555 / N2460</strain>
    </source>
</reference>
<dbReference type="PANTHER" id="PTHR22807:SF53">
    <property type="entry name" value="RIBOSOMAL RNA SMALL SUBUNIT METHYLTRANSFERASE B-RELATED"/>
    <property type="match status" value="1"/>
</dbReference>
<feature type="domain" description="SAM-dependent MTase RsmB/NOP-type" evidence="6">
    <location>
        <begin position="106"/>
        <end position="379"/>
    </location>
</feature>
<comment type="similarity">
    <text evidence="5">Belongs to the class I-like SAM-binding methyltransferase superfamily. RsmB/NOP family.</text>
</comment>
<evidence type="ECO:0000256" key="5">
    <source>
        <dbReference type="PROSITE-ProRule" id="PRU01023"/>
    </source>
</evidence>
<dbReference type="Pfam" id="PF01029">
    <property type="entry name" value="NusB"/>
    <property type="match status" value="1"/>
</dbReference>
<dbReference type="Gene3D" id="3.40.50.150">
    <property type="entry name" value="Vaccinia Virus protein VP39"/>
    <property type="match status" value="1"/>
</dbReference>
<evidence type="ECO:0000256" key="4">
    <source>
        <dbReference type="ARBA" id="ARBA00022884"/>
    </source>
</evidence>
<dbReference type="PaxDb" id="522772-Dacet_2745"/>
<keyword evidence="2 5" id="KW-0808">Transferase</keyword>
<dbReference type="Pfam" id="PF01189">
    <property type="entry name" value="Methyltr_RsmB-F"/>
    <property type="match status" value="1"/>
</dbReference>
<feature type="active site" description="Nucleophile" evidence="5">
    <location>
        <position position="321"/>
    </location>
</feature>
<dbReference type="CDD" id="cd02440">
    <property type="entry name" value="AdoMet_MTases"/>
    <property type="match status" value="1"/>
</dbReference>
<evidence type="ECO:0000256" key="1">
    <source>
        <dbReference type="ARBA" id="ARBA00022603"/>
    </source>
</evidence>
<dbReference type="PROSITE" id="PS51686">
    <property type="entry name" value="SAM_MT_RSMB_NOP"/>
    <property type="match status" value="1"/>
</dbReference>
<keyword evidence="4 5" id="KW-0694">RNA-binding</keyword>
<feature type="binding site" evidence="5">
    <location>
        <begin position="202"/>
        <end position="208"/>
    </location>
    <ligand>
        <name>S-adenosyl-L-methionine</name>
        <dbReference type="ChEBI" id="CHEBI:59789"/>
    </ligand>
</feature>
<dbReference type="InterPro" id="IPR049560">
    <property type="entry name" value="MeTrfase_RsmB-F_NOP2_cat"/>
</dbReference>
<dbReference type="eggNOG" id="COG0781">
    <property type="taxonomic scope" value="Bacteria"/>
</dbReference>
<dbReference type="InterPro" id="IPR023267">
    <property type="entry name" value="RCMT"/>
</dbReference>
<keyword evidence="3 5" id="KW-0949">S-adenosyl-L-methionine</keyword>
<dbReference type="GO" id="GO:0008173">
    <property type="term" value="F:RNA methyltransferase activity"/>
    <property type="evidence" value="ECO:0007669"/>
    <property type="project" value="InterPro"/>
</dbReference>
<evidence type="ECO:0000259" key="6">
    <source>
        <dbReference type="PROSITE" id="PS51686"/>
    </source>
</evidence>
<dbReference type="EMBL" id="CP001968">
    <property type="protein sequence ID" value="ADD69499.1"/>
    <property type="molecule type" value="Genomic_DNA"/>
</dbReference>
<evidence type="ECO:0000313" key="8">
    <source>
        <dbReference type="Proteomes" id="UP000002012"/>
    </source>
</evidence>
<accession>D4H5Q8</accession>
<evidence type="ECO:0000313" key="7">
    <source>
        <dbReference type="EMBL" id="ADD69499.1"/>
    </source>
</evidence>
<dbReference type="GO" id="GO:0006355">
    <property type="term" value="P:regulation of DNA-templated transcription"/>
    <property type="evidence" value="ECO:0007669"/>
    <property type="project" value="InterPro"/>
</dbReference>
<dbReference type="InParanoid" id="D4H5Q8"/>
<dbReference type="InterPro" id="IPR001678">
    <property type="entry name" value="MeTrfase_RsmB-F_NOP2_dom"/>
</dbReference>
<dbReference type="OrthoDB" id="9810297at2"/>
<proteinExistence type="inferred from homology"/>
<dbReference type="GO" id="GO:0001510">
    <property type="term" value="P:RNA methylation"/>
    <property type="evidence" value="ECO:0007669"/>
    <property type="project" value="InterPro"/>
</dbReference>
<dbReference type="PANTHER" id="PTHR22807">
    <property type="entry name" value="NOP2 YEAST -RELATED NOL1/NOP2/FMU SUN DOMAIN-CONTAINING"/>
    <property type="match status" value="1"/>
</dbReference>
<sequence>MADRYRKRLFDVLKSYYKGVLREDYFEDSAEQRLYRKIYFETFRHLGFIEKCLDKLYTEMPGPELRAALALGTCQILFMDDIPDYAAVNESVILVQMNKRSFVNAVLRNVGRRKEEFLSEYNVREDFPEWFVKRWETKLGDELDVFLTDLNQKPSFYGVDTDTMKIDKLEEKSDDHYIMDRASYSVAKLAGECLPMSILDCCAAPGGKTFVLAKTYPDARIFAVEKYYKRFEKLKENMTELGLGNVDCIKNDIFEMETEAEFDLIMLDAPCSALGTIKRHPEVRWFRNEKDIKENARRQFGILKKVSKFLSKGGKIIYSVCSMEDEETVDVIKEFMEWDSSFKLVTPSCDEDFKDGDFFRSLPYKNDADGFFGAVLTKS</sequence>
<dbReference type="InterPro" id="IPR006027">
    <property type="entry name" value="NusB_RsmB_TIM44"/>
</dbReference>
<dbReference type="KEGG" id="dap:Dacet_2745"/>
<organism evidence="7 8">
    <name type="scientific">Denitrovibrio acetiphilus (strain DSM 12809 / NBRC 114555 / N2460)</name>
    <dbReference type="NCBI Taxonomy" id="522772"/>
    <lineage>
        <taxon>Bacteria</taxon>
        <taxon>Pseudomonadati</taxon>
        <taxon>Deferribacterota</taxon>
        <taxon>Deferribacteres</taxon>
        <taxon>Deferribacterales</taxon>
        <taxon>Geovibrionaceae</taxon>
        <taxon>Denitrovibrio</taxon>
    </lineage>
</organism>
<dbReference type="PRINTS" id="PR02008">
    <property type="entry name" value="RCMTFAMILY"/>
</dbReference>
<dbReference type="Gene3D" id="1.10.940.10">
    <property type="entry name" value="NusB-like"/>
    <property type="match status" value="1"/>
</dbReference>
<feature type="binding site" evidence="5">
    <location>
        <position position="252"/>
    </location>
    <ligand>
        <name>S-adenosyl-L-methionine</name>
        <dbReference type="ChEBI" id="CHEBI:59789"/>
    </ligand>
</feature>
<protein>
    <submittedName>
        <fullName evidence="7">Fmu (Sun) domain protein</fullName>
    </submittedName>
</protein>
<evidence type="ECO:0000256" key="2">
    <source>
        <dbReference type="ARBA" id="ARBA00022679"/>
    </source>
</evidence>
<name>D4H5Q8_DENA2</name>